<geneLocation type="nucleomorph" evidence="2"/>
<organism evidence="2 3">
    <name type="scientific">Hemiselmis andersenii</name>
    <name type="common">Cryptophyte alga</name>
    <dbReference type="NCBI Taxonomy" id="464988"/>
    <lineage>
        <taxon>Eukaryota</taxon>
        <taxon>Cryptophyceae</taxon>
        <taxon>Cryptomonadales</taxon>
        <taxon>Hemiselmidaceae</taxon>
        <taxon>Hemiselmis</taxon>
    </lineage>
</organism>
<dbReference type="EMBL" id="CP000882">
    <property type="protein sequence ID" value="ABW98124.1"/>
    <property type="molecule type" value="Genomic_DNA"/>
</dbReference>
<dbReference type="AlphaFoldDB" id="A9BKW9"/>
<dbReference type="GO" id="GO:0019843">
    <property type="term" value="F:rRNA binding"/>
    <property type="evidence" value="ECO:0007669"/>
    <property type="project" value="InterPro"/>
</dbReference>
<evidence type="ECO:0000259" key="1">
    <source>
        <dbReference type="PROSITE" id="PS50833"/>
    </source>
</evidence>
<dbReference type="PROSITE" id="PS50833">
    <property type="entry name" value="BRIX"/>
    <property type="match status" value="1"/>
</dbReference>
<gene>
    <name evidence="2" type="ORF">HAN_2g304</name>
</gene>
<evidence type="ECO:0000313" key="3">
    <source>
        <dbReference type="Proteomes" id="UP000243127"/>
    </source>
</evidence>
<dbReference type="GO" id="GO:0006364">
    <property type="term" value="P:rRNA processing"/>
    <property type="evidence" value="ECO:0007669"/>
    <property type="project" value="InterPro"/>
</dbReference>
<accession>A9BKW9</accession>
<evidence type="ECO:0000313" key="2">
    <source>
        <dbReference type="EMBL" id="ABW98124.1"/>
    </source>
</evidence>
<keyword evidence="2" id="KW-0542">Nucleomorph</keyword>
<protein>
    <recommendedName>
        <fullName evidence="1">Brix domain-containing protein</fullName>
    </recommendedName>
</protein>
<proteinExistence type="predicted"/>
<dbReference type="Proteomes" id="UP000243127">
    <property type="component" value="Nucleomorph 2"/>
</dbReference>
<feature type="domain" description="Brix" evidence="1">
    <location>
        <begin position="1"/>
        <end position="244"/>
    </location>
</feature>
<dbReference type="InterPro" id="IPR007109">
    <property type="entry name" value="Brix"/>
</dbReference>
<dbReference type="Pfam" id="PF04427">
    <property type="entry name" value="Brix"/>
    <property type="match status" value="1"/>
</dbReference>
<dbReference type="GeneID" id="5739858"/>
<name>A9BKW9_HEMAN</name>
<dbReference type="RefSeq" id="XP_001712449.1">
    <property type="nucleotide sequence ID" value="XM_001712397.1"/>
</dbReference>
<sequence length="244" mass="29939">MVLNYIIQNKIKNKRNIKLIKNFNSLFGEFFITSFPKNIQNLLIKHPFLFKKLKITYLWVFYEFRFSFFLNFFKIPKGPFFSFEILKFSLKKEMEFFEKKKKKNERPLLILNNFSTEKKKLFIFEQFLKEMFGYKNKKKIQIENAVNILLVDFLKIEKKFEFRNYCLTRTNLLIPRRLRKSCAPKKKNTFSMELKNLRKKFFCEDKIRSWFKKKKKEKFSSINVIEIGPRFTLKELEMVKIVKL</sequence>
<reference evidence="2 3" key="1">
    <citation type="journal article" date="2007" name="Proc. Natl. Acad. Sci. U.S.A.">
        <title>Nucleomorph genome of Hemiselmis andersenii reveals complete intron loss and compaction as a driver of protein structure and function.</title>
        <authorList>
            <person name="Lane C.E."/>
            <person name="van den Heuvel K."/>
            <person name="Kozera C."/>
            <person name="Curtis B.A."/>
            <person name="Parsons B.J."/>
            <person name="Bowman S."/>
            <person name="Archibald J.M."/>
        </authorList>
    </citation>
    <scope>NUCLEOTIDE SEQUENCE [LARGE SCALE GENOMIC DNA]</scope>
    <source>
        <strain evidence="2 3">CCMP644</strain>
    </source>
</reference>